<reference evidence="3" key="1">
    <citation type="submission" date="2025-08" db="UniProtKB">
        <authorList>
            <consortium name="RefSeq"/>
        </authorList>
    </citation>
    <scope>IDENTIFICATION</scope>
    <source>
        <strain evidence="3">USDA-PBARC FA_bdor</strain>
        <tissue evidence="3">Whole organism</tissue>
    </source>
</reference>
<accession>A0A9R1TNV1</accession>
<dbReference type="Pfam" id="PF05811">
    <property type="entry name" value="DUF842"/>
    <property type="match status" value="1"/>
</dbReference>
<dbReference type="PANTHER" id="PTHR21096">
    <property type="entry name" value="PROTEIN FAM136A"/>
    <property type="match status" value="1"/>
</dbReference>
<gene>
    <name evidence="3" type="primary">LOC105272522</name>
</gene>
<dbReference type="GO" id="GO:0005737">
    <property type="term" value="C:cytoplasm"/>
    <property type="evidence" value="ECO:0007669"/>
    <property type="project" value="TreeGrafter"/>
</dbReference>
<name>A0A9R1TNV1_9HYME</name>
<dbReference type="AlphaFoldDB" id="A0A9R1TNV1"/>
<sequence length="145" mass="16615">MVEEQRRRVEDQMTKVVEEIDKSHLRRLQGDMHRCAATCCDNKTASVQKIHQCIQNCSGSLTKAQQHVNAEFTRFQNRLQRCIMDCNDHIKDQMGVNPTQNEVNRLTDGFEHCATKCVDIYCDLIPSLEKTMKDVLTNGTIDGQS</sequence>
<dbReference type="OrthoDB" id="9975421at2759"/>
<keyword evidence="2" id="KW-1185">Reference proteome</keyword>
<evidence type="ECO:0000256" key="1">
    <source>
        <dbReference type="ARBA" id="ARBA00009952"/>
    </source>
</evidence>
<dbReference type="KEGG" id="fas:105272522"/>
<proteinExistence type="inferred from homology"/>
<dbReference type="RefSeq" id="XP_011312992.1">
    <property type="nucleotide sequence ID" value="XM_011314690.1"/>
</dbReference>
<organism evidence="2 3">
    <name type="scientific">Fopius arisanus</name>
    <dbReference type="NCBI Taxonomy" id="64838"/>
    <lineage>
        <taxon>Eukaryota</taxon>
        <taxon>Metazoa</taxon>
        <taxon>Ecdysozoa</taxon>
        <taxon>Arthropoda</taxon>
        <taxon>Hexapoda</taxon>
        <taxon>Insecta</taxon>
        <taxon>Pterygota</taxon>
        <taxon>Neoptera</taxon>
        <taxon>Endopterygota</taxon>
        <taxon>Hymenoptera</taxon>
        <taxon>Apocrita</taxon>
        <taxon>Ichneumonoidea</taxon>
        <taxon>Braconidae</taxon>
        <taxon>Opiinae</taxon>
        <taxon>Fopius</taxon>
    </lineage>
</organism>
<dbReference type="InterPro" id="IPR008560">
    <property type="entry name" value="DUF842_euk"/>
</dbReference>
<evidence type="ECO:0000313" key="2">
    <source>
        <dbReference type="Proteomes" id="UP000694866"/>
    </source>
</evidence>
<protein>
    <submittedName>
        <fullName evidence="3">Protein FAM136A-like</fullName>
    </submittedName>
</protein>
<dbReference type="GeneID" id="105272522"/>
<dbReference type="Proteomes" id="UP000694866">
    <property type="component" value="Unplaced"/>
</dbReference>
<comment type="similarity">
    <text evidence="1">Belongs to the FAM136 family.</text>
</comment>
<evidence type="ECO:0000313" key="3">
    <source>
        <dbReference type="RefSeq" id="XP_011312992.1"/>
    </source>
</evidence>
<dbReference type="PANTHER" id="PTHR21096:SF0">
    <property type="entry name" value="PROTEIN FAM136A"/>
    <property type="match status" value="1"/>
</dbReference>